<dbReference type="OrthoDB" id="9796814at2"/>
<dbReference type="GO" id="GO:0005507">
    <property type="term" value="F:copper ion binding"/>
    <property type="evidence" value="ECO:0007669"/>
    <property type="project" value="InterPro"/>
</dbReference>
<dbReference type="InterPro" id="IPR014755">
    <property type="entry name" value="Cu-Rt/internalin_Ig-like"/>
</dbReference>
<keyword evidence="2" id="KW-0186">Copper</keyword>
<feature type="signal peptide" evidence="3">
    <location>
        <begin position="1"/>
        <end position="22"/>
    </location>
</feature>
<evidence type="ECO:0000259" key="4">
    <source>
        <dbReference type="Pfam" id="PF04234"/>
    </source>
</evidence>
<dbReference type="EMBL" id="PHUF01000003">
    <property type="protein sequence ID" value="PKB19616.1"/>
    <property type="molecule type" value="Genomic_DNA"/>
</dbReference>
<keyword evidence="1 3" id="KW-0732">Signal</keyword>
<evidence type="ECO:0000256" key="3">
    <source>
        <dbReference type="SAM" id="SignalP"/>
    </source>
</evidence>
<accession>A0A2N0HL01</accession>
<organism evidence="5 6">
    <name type="scientific">Novosphingobium kunmingense</name>
    <dbReference type="NCBI Taxonomy" id="1211806"/>
    <lineage>
        <taxon>Bacteria</taxon>
        <taxon>Pseudomonadati</taxon>
        <taxon>Pseudomonadota</taxon>
        <taxon>Alphaproteobacteria</taxon>
        <taxon>Sphingomonadales</taxon>
        <taxon>Sphingomonadaceae</taxon>
        <taxon>Novosphingobium</taxon>
    </lineage>
</organism>
<dbReference type="GO" id="GO:0046688">
    <property type="term" value="P:response to copper ion"/>
    <property type="evidence" value="ECO:0007669"/>
    <property type="project" value="InterPro"/>
</dbReference>
<comment type="caution">
    <text evidence="5">The sequence shown here is derived from an EMBL/GenBank/DDBJ whole genome shotgun (WGS) entry which is preliminary data.</text>
</comment>
<dbReference type="GO" id="GO:0042597">
    <property type="term" value="C:periplasmic space"/>
    <property type="evidence" value="ECO:0007669"/>
    <property type="project" value="InterPro"/>
</dbReference>
<dbReference type="SUPFAM" id="SSF81296">
    <property type="entry name" value="E set domains"/>
    <property type="match status" value="1"/>
</dbReference>
<dbReference type="RefSeq" id="WP_100867064.1">
    <property type="nucleotide sequence ID" value="NZ_PHUF01000003.1"/>
</dbReference>
<evidence type="ECO:0000256" key="2">
    <source>
        <dbReference type="ARBA" id="ARBA00023008"/>
    </source>
</evidence>
<dbReference type="Gene3D" id="2.60.40.1220">
    <property type="match status" value="1"/>
</dbReference>
<dbReference type="InterPro" id="IPR007348">
    <property type="entry name" value="CopC_dom"/>
</dbReference>
<dbReference type="Pfam" id="PF04234">
    <property type="entry name" value="CopC"/>
    <property type="match status" value="1"/>
</dbReference>
<evidence type="ECO:0000313" key="5">
    <source>
        <dbReference type="EMBL" id="PKB19616.1"/>
    </source>
</evidence>
<sequence>MRRLTVTLAALAALGLASPVMAQPRLVAASPAARATVAKPTQIKLSFSEALAGPLSGIELIMTGMPGMANHPPMPIRGFKTATAGKDLVVTLPRALPAGTYSLKWHAAGADKQRVTGAYTFTVR</sequence>
<protein>
    <recommendedName>
        <fullName evidence="4">CopC domain-containing protein</fullName>
    </recommendedName>
</protein>
<dbReference type="AlphaFoldDB" id="A0A2N0HL01"/>
<gene>
    <name evidence="5" type="ORF">B0I00_1854</name>
</gene>
<dbReference type="InterPro" id="IPR014756">
    <property type="entry name" value="Ig_E-set"/>
</dbReference>
<keyword evidence="6" id="KW-1185">Reference proteome</keyword>
<name>A0A2N0HL01_9SPHN</name>
<proteinExistence type="predicted"/>
<feature type="chain" id="PRO_5014825744" description="CopC domain-containing protein" evidence="3">
    <location>
        <begin position="23"/>
        <end position="124"/>
    </location>
</feature>
<evidence type="ECO:0000256" key="1">
    <source>
        <dbReference type="ARBA" id="ARBA00022729"/>
    </source>
</evidence>
<evidence type="ECO:0000313" key="6">
    <source>
        <dbReference type="Proteomes" id="UP000232587"/>
    </source>
</evidence>
<dbReference type="Proteomes" id="UP000232587">
    <property type="component" value="Unassembled WGS sequence"/>
</dbReference>
<feature type="domain" description="CopC" evidence="4">
    <location>
        <begin position="25"/>
        <end position="123"/>
    </location>
</feature>
<reference evidence="5 6" key="1">
    <citation type="submission" date="2017-11" db="EMBL/GenBank/DDBJ databases">
        <title>Genomic Encyclopedia of Type Strains, Phase III (KMG-III): the genomes of soil and plant-associated and newly described type strains.</title>
        <authorList>
            <person name="Whitman W."/>
        </authorList>
    </citation>
    <scope>NUCLEOTIDE SEQUENCE [LARGE SCALE GENOMIC DNA]</scope>
    <source>
        <strain evidence="5 6">CGMCC 1.12274</strain>
    </source>
</reference>